<organism evidence="1 2">
    <name type="scientific">Aurantiacibacter gilvus</name>
    <dbReference type="NCBI Taxonomy" id="3139141"/>
    <lineage>
        <taxon>Bacteria</taxon>
        <taxon>Pseudomonadati</taxon>
        <taxon>Pseudomonadota</taxon>
        <taxon>Alphaproteobacteria</taxon>
        <taxon>Sphingomonadales</taxon>
        <taxon>Erythrobacteraceae</taxon>
        <taxon>Aurantiacibacter</taxon>
    </lineage>
</organism>
<dbReference type="PANTHER" id="PTHR20974">
    <property type="entry name" value="UPF0585 PROTEIN CG18661"/>
    <property type="match status" value="1"/>
</dbReference>
<sequence>MTKLYYPSTERNREPILAVLQQELPASGLLVEVAAGSGEHALFFSRRFPQLQWQATDPQVEALESIAAWREEEGSDNLLPPLELDASARQWPIDGADAILCVNMTHISPPAATEGLFAAAGRLLPPGGPLVIYGPFVEADFETTASNLEFDASLKSRDPSWGLRDVAWLDQLAAGSGLERKARHAMPTNNLTLVYRHK</sequence>
<gene>
    <name evidence="1" type="ORF">AAEO60_04075</name>
</gene>
<dbReference type="RefSeq" id="WP_341672366.1">
    <property type="nucleotide sequence ID" value="NZ_JBBYHV010000001.1"/>
</dbReference>
<dbReference type="Pfam" id="PF06080">
    <property type="entry name" value="DUF938"/>
    <property type="match status" value="1"/>
</dbReference>
<protein>
    <submittedName>
        <fullName evidence="1">DUF938 domain-containing protein</fullName>
    </submittedName>
</protein>
<dbReference type="PANTHER" id="PTHR20974:SF0">
    <property type="entry name" value="UPF0585 PROTEIN CG18661"/>
    <property type="match status" value="1"/>
</dbReference>
<evidence type="ECO:0000313" key="1">
    <source>
        <dbReference type="EMBL" id="MEL1249843.1"/>
    </source>
</evidence>
<proteinExistence type="predicted"/>
<dbReference type="SUPFAM" id="SSF53335">
    <property type="entry name" value="S-adenosyl-L-methionine-dependent methyltransferases"/>
    <property type="match status" value="1"/>
</dbReference>
<reference evidence="1 2" key="1">
    <citation type="submission" date="2024-04" db="EMBL/GenBank/DDBJ databases">
        <title>Aurantiacibacter sp. DGU6 16S ribosomal RNA gene Genome sequencing and assembly.</title>
        <authorList>
            <person name="Park S."/>
        </authorList>
    </citation>
    <scope>NUCLEOTIDE SEQUENCE [LARGE SCALE GENOMIC DNA]</scope>
    <source>
        <strain evidence="1 2">DGU6</strain>
    </source>
</reference>
<dbReference type="Gene3D" id="3.40.50.150">
    <property type="entry name" value="Vaccinia Virus protein VP39"/>
    <property type="match status" value="1"/>
</dbReference>
<dbReference type="InterPro" id="IPR029063">
    <property type="entry name" value="SAM-dependent_MTases_sf"/>
</dbReference>
<keyword evidence="2" id="KW-1185">Reference proteome</keyword>
<comment type="caution">
    <text evidence="1">The sequence shown here is derived from an EMBL/GenBank/DDBJ whole genome shotgun (WGS) entry which is preliminary data.</text>
</comment>
<name>A0ABU9IBS4_9SPHN</name>
<dbReference type="InterPro" id="IPR010342">
    <property type="entry name" value="DUF938"/>
</dbReference>
<dbReference type="Proteomes" id="UP001497045">
    <property type="component" value="Unassembled WGS sequence"/>
</dbReference>
<dbReference type="EMBL" id="JBBYHV010000001">
    <property type="protein sequence ID" value="MEL1249843.1"/>
    <property type="molecule type" value="Genomic_DNA"/>
</dbReference>
<evidence type="ECO:0000313" key="2">
    <source>
        <dbReference type="Proteomes" id="UP001497045"/>
    </source>
</evidence>
<accession>A0ABU9IBS4</accession>